<dbReference type="Proteomes" id="UP000007151">
    <property type="component" value="Unassembled WGS sequence"/>
</dbReference>
<dbReference type="InterPro" id="IPR029044">
    <property type="entry name" value="Nucleotide-diphossugar_trans"/>
</dbReference>
<dbReference type="UniPathway" id="UPA00378"/>
<gene>
    <name evidence="13" type="ORF">KGM_204652</name>
</gene>
<dbReference type="GO" id="GO:0005794">
    <property type="term" value="C:Golgi apparatus"/>
    <property type="evidence" value="ECO:0007669"/>
    <property type="project" value="TreeGrafter"/>
</dbReference>
<evidence type="ECO:0000256" key="4">
    <source>
        <dbReference type="ARBA" id="ARBA00022676"/>
    </source>
</evidence>
<feature type="domain" description="Galactosyltransferase C-terminal" evidence="11">
    <location>
        <begin position="70"/>
        <end position="147"/>
    </location>
</feature>
<evidence type="ECO:0000256" key="7">
    <source>
        <dbReference type="ARBA" id="ARBA00022968"/>
    </source>
</evidence>
<keyword evidence="8" id="KW-1133">Transmembrane helix</keyword>
<keyword evidence="7" id="KW-0735">Signal-anchor</keyword>
<proteinExistence type="inferred from homology"/>
<dbReference type="GO" id="GO:0016020">
    <property type="term" value="C:membrane"/>
    <property type="evidence" value="ECO:0007669"/>
    <property type="project" value="UniProtKB-SubCell"/>
</dbReference>
<evidence type="ECO:0000259" key="12">
    <source>
        <dbReference type="Pfam" id="PF13733"/>
    </source>
</evidence>
<dbReference type="InterPro" id="IPR027995">
    <property type="entry name" value="Galactosyl_T_N"/>
</dbReference>
<dbReference type="PANTHER" id="PTHR19300:SF57">
    <property type="entry name" value="BETA-1,4-N-ACETYLGALACTOSAMINYLTRANSFERASE"/>
    <property type="match status" value="1"/>
</dbReference>
<dbReference type="AlphaFoldDB" id="A0A212F6C1"/>
<keyword evidence="6" id="KW-0812">Transmembrane</keyword>
<dbReference type="PANTHER" id="PTHR19300">
    <property type="entry name" value="BETA-1,4-GALACTOSYLTRANSFERASE"/>
    <property type="match status" value="1"/>
</dbReference>
<sequence length="163" mass="19175">MHKFMKKQLLEYQIFLIEQIDKDRFNKGALFNIGYTVSRVFGNWHCYVFHDVDLLPIDGRVLYSCPQQPTHMSSAVDCYDFRLPYYGLFGGVTILKPTHYEAVNGYSNYYWDWGAEDDDMYARLQAQKFPVLHYSYSLGRYATLPHDPAKENSQKQVYLVINT</sequence>
<keyword evidence="9" id="KW-0472">Membrane</keyword>
<evidence type="ECO:0000256" key="8">
    <source>
        <dbReference type="ARBA" id="ARBA00022989"/>
    </source>
</evidence>
<organism evidence="13 14">
    <name type="scientific">Danaus plexippus plexippus</name>
    <dbReference type="NCBI Taxonomy" id="278856"/>
    <lineage>
        <taxon>Eukaryota</taxon>
        <taxon>Metazoa</taxon>
        <taxon>Ecdysozoa</taxon>
        <taxon>Arthropoda</taxon>
        <taxon>Hexapoda</taxon>
        <taxon>Insecta</taxon>
        <taxon>Pterygota</taxon>
        <taxon>Neoptera</taxon>
        <taxon>Endopterygota</taxon>
        <taxon>Lepidoptera</taxon>
        <taxon>Glossata</taxon>
        <taxon>Ditrysia</taxon>
        <taxon>Papilionoidea</taxon>
        <taxon>Nymphalidae</taxon>
        <taxon>Danainae</taxon>
        <taxon>Danaini</taxon>
        <taxon>Danaina</taxon>
        <taxon>Danaus</taxon>
        <taxon>Danaus</taxon>
    </lineage>
</organism>
<keyword evidence="14" id="KW-1185">Reference proteome</keyword>
<reference evidence="13 14" key="1">
    <citation type="journal article" date="2011" name="Cell">
        <title>The monarch butterfly genome yields insights into long-distance migration.</title>
        <authorList>
            <person name="Zhan S."/>
            <person name="Merlin C."/>
            <person name="Boore J.L."/>
            <person name="Reppert S.M."/>
        </authorList>
    </citation>
    <scope>NUCLEOTIDE SEQUENCE [LARGE SCALE GENOMIC DNA]</scope>
    <source>
        <strain evidence="13">F-2</strain>
    </source>
</reference>
<evidence type="ECO:0000256" key="10">
    <source>
        <dbReference type="ARBA" id="ARBA00023180"/>
    </source>
</evidence>
<evidence type="ECO:0000256" key="6">
    <source>
        <dbReference type="ARBA" id="ARBA00022692"/>
    </source>
</evidence>
<protein>
    <recommendedName>
        <fullName evidence="15">Beta-1,4-N-acetylgalactosaminyltransferase bre-4-like</fullName>
    </recommendedName>
</protein>
<dbReference type="Pfam" id="PF13733">
    <property type="entry name" value="Glyco_transf_7N"/>
    <property type="match status" value="1"/>
</dbReference>
<dbReference type="Gene3D" id="3.90.550.10">
    <property type="entry name" value="Spore Coat Polysaccharide Biosynthesis Protein SpsA, Chain A"/>
    <property type="match status" value="1"/>
</dbReference>
<evidence type="ECO:0000256" key="5">
    <source>
        <dbReference type="ARBA" id="ARBA00022679"/>
    </source>
</evidence>
<comment type="similarity">
    <text evidence="3">Belongs to the glycosyltransferase 7 family.</text>
</comment>
<keyword evidence="10" id="KW-0325">Glycoprotein</keyword>
<dbReference type="PRINTS" id="PR02050">
    <property type="entry name" value="B14GALTRFASE"/>
</dbReference>
<evidence type="ECO:0000256" key="9">
    <source>
        <dbReference type="ARBA" id="ARBA00023136"/>
    </source>
</evidence>
<evidence type="ECO:0000259" key="11">
    <source>
        <dbReference type="Pfam" id="PF02709"/>
    </source>
</evidence>
<dbReference type="EMBL" id="AGBW02010050">
    <property type="protein sequence ID" value="OWR49290.1"/>
    <property type="molecule type" value="Genomic_DNA"/>
</dbReference>
<name>A0A212F6C1_DANPL</name>
<comment type="caution">
    <text evidence="13">The sequence shown here is derived from an EMBL/GenBank/DDBJ whole genome shotgun (WGS) entry which is preliminary data.</text>
</comment>
<dbReference type="InParanoid" id="A0A212F6C1"/>
<dbReference type="InterPro" id="IPR003859">
    <property type="entry name" value="Galactosyl_T"/>
</dbReference>
<keyword evidence="5" id="KW-0808">Transferase</keyword>
<accession>A0A212F6C1</accession>
<feature type="domain" description="Galactosyltransferase N-terminal" evidence="12">
    <location>
        <begin position="1"/>
        <end position="66"/>
    </location>
</feature>
<evidence type="ECO:0000256" key="2">
    <source>
        <dbReference type="ARBA" id="ARBA00004922"/>
    </source>
</evidence>
<evidence type="ECO:0000256" key="1">
    <source>
        <dbReference type="ARBA" id="ARBA00004606"/>
    </source>
</evidence>
<keyword evidence="4" id="KW-0328">Glycosyltransferase</keyword>
<comment type="pathway">
    <text evidence="2">Protein modification; protein glycosylation.</text>
</comment>
<dbReference type="KEGG" id="dpl:KGM_204652"/>
<dbReference type="Pfam" id="PF02709">
    <property type="entry name" value="Glyco_transf_7C"/>
    <property type="match status" value="1"/>
</dbReference>
<comment type="subcellular location">
    <subcellularLocation>
        <location evidence="1">Membrane</location>
        <topology evidence="1">Single-pass type II membrane protein</topology>
    </subcellularLocation>
</comment>
<dbReference type="SUPFAM" id="SSF53448">
    <property type="entry name" value="Nucleotide-diphospho-sugar transferases"/>
    <property type="match status" value="1"/>
</dbReference>
<evidence type="ECO:0008006" key="15">
    <source>
        <dbReference type="Google" id="ProtNLM"/>
    </source>
</evidence>
<evidence type="ECO:0000256" key="3">
    <source>
        <dbReference type="ARBA" id="ARBA00005735"/>
    </source>
</evidence>
<dbReference type="GO" id="GO:0008378">
    <property type="term" value="F:galactosyltransferase activity"/>
    <property type="evidence" value="ECO:0007669"/>
    <property type="project" value="TreeGrafter"/>
</dbReference>
<dbReference type="InterPro" id="IPR027791">
    <property type="entry name" value="Galactosyl_T_C"/>
</dbReference>
<dbReference type="GO" id="GO:0005975">
    <property type="term" value="P:carbohydrate metabolic process"/>
    <property type="evidence" value="ECO:0007669"/>
    <property type="project" value="InterPro"/>
</dbReference>
<evidence type="ECO:0000313" key="14">
    <source>
        <dbReference type="Proteomes" id="UP000007151"/>
    </source>
</evidence>
<evidence type="ECO:0000313" key="13">
    <source>
        <dbReference type="EMBL" id="OWR49290.1"/>
    </source>
</evidence>